<organism evidence="1 2">
    <name type="scientific">Staphylococcus aureus</name>
    <dbReference type="NCBI Taxonomy" id="1280"/>
    <lineage>
        <taxon>Bacteria</taxon>
        <taxon>Bacillati</taxon>
        <taxon>Bacillota</taxon>
        <taxon>Bacilli</taxon>
        <taxon>Bacillales</taxon>
        <taxon>Staphylococcaceae</taxon>
        <taxon>Staphylococcus</taxon>
    </lineage>
</organism>
<dbReference type="AlphaFoldDB" id="A0AA40MKZ5"/>
<comment type="caution">
    <text evidence="1">The sequence shown here is derived from an EMBL/GenBank/DDBJ whole genome shotgun (WGS) entry which is preliminary data.</text>
</comment>
<dbReference type="Proteomes" id="UP000032274">
    <property type="component" value="Unassembled WGS sequence"/>
</dbReference>
<feature type="non-terminal residue" evidence="1">
    <location>
        <position position="91"/>
    </location>
</feature>
<protein>
    <submittedName>
        <fullName evidence="1">Uncharacterized protein</fullName>
    </submittedName>
</protein>
<dbReference type="RefSeq" id="WP_044121409.1">
    <property type="nucleotide sequence ID" value="NZ_JXIG01000349.1"/>
</dbReference>
<proteinExistence type="predicted"/>
<gene>
    <name evidence="1" type="ORF">QU38_01610</name>
</gene>
<dbReference type="EMBL" id="JXIG01000349">
    <property type="protein sequence ID" value="KIU01441.1"/>
    <property type="molecule type" value="Genomic_DNA"/>
</dbReference>
<reference evidence="1 2" key="1">
    <citation type="submission" date="2015-01" db="EMBL/GenBank/DDBJ databases">
        <title>Characterization of Swiss Staphylococcus aureus strains involved in food poisoning.</title>
        <authorList>
            <person name="Crovadore J."/>
            <person name="Chablais R."/>
            <person name="Tonacini J."/>
            <person name="Schnyder B."/>
            <person name="Lefort F."/>
        </authorList>
    </citation>
    <scope>NUCLEOTIDE SEQUENCE [LARGE SCALE GENOMIC DNA]</scope>
    <source>
        <strain evidence="1 2">SA-120</strain>
    </source>
</reference>
<evidence type="ECO:0000313" key="2">
    <source>
        <dbReference type="Proteomes" id="UP000032274"/>
    </source>
</evidence>
<name>A0AA40MKZ5_STAAU</name>
<accession>A0AA40MKZ5</accession>
<sequence>MLMLAALLMQEKPQDSPLAVPAMPMTSGVSNLDCKVLLRDGATVALTADFDHAARAIRFRSKDRRLPLGDAAIPLRIYADYSSFEGGVATG</sequence>
<evidence type="ECO:0000313" key="1">
    <source>
        <dbReference type="EMBL" id="KIU01441.1"/>
    </source>
</evidence>